<comment type="caution">
    <text evidence="8">The sequence shown here is derived from an EMBL/GenBank/DDBJ whole genome shotgun (WGS) entry which is preliminary data.</text>
</comment>
<dbReference type="SUPFAM" id="SSF52540">
    <property type="entry name" value="P-loop containing nucleoside triphosphate hydrolases"/>
    <property type="match status" value="1"/>
</dbReference>
<keyword evidence="6" id="KW-0029">Amino-acid transport</keyword>
<proteinExistence type="inferred from homology"/>
<dbReference type="EMBL" id="QEKO01000004">
    <property type="protein sequence ID" value="PVY61173.1"/>
    <property type="molecule type" value="Genomic_DNA"/>
</dbReference>
<dbReference type="GO" id="GO:0005524">
    <property type="term" value="F:ATP binding"/>
    <property type="evidence" value="ECO:0007669"/>
    <property type="project" value="UniProtKB-KW"/>
</dbReference>
<feature type="domain" description="ABC transporter" evidence="7">
    <location>
        <begin position="17"/>
        <end position="248"/>
    </location>
</feature>
<dbReference type="PROSITE" id="PS00211">
    <property type="entry name" value="ABC_TRANSPORTER_1"/>
    <property type="match status" value="1"/>
</dbReference>
<dbReference type="Pfam" id="PF00005">
    <property type="entry name" value="ABC_tran"/>
    <property type="match status" value="1"/>
</dbReference>
<keyword evidence="5 8" id="KW-0067">ATP-binding</keyword>
<dbReference type="InterPro" id="IPR052156">
    <property type="entry name" value="BCAA_Transport_ATP-bd_LivF"/>
</dbReference>
<dbReference type="InterPro" id="IPR017871">
    <property type="entry name" value="ABC_transporter-like_CS"/>
</dbReference>
<dbReference type="GO" id="GO:0015807">
    <property type="term" value="P:L-amino acid transport"/>
    <property type="evidence" value="ECO:0007669"/>
    <property type="project" value="TreeGrafter"/>
</dbReference>
<dbReference type="GO" id="GO:0015658">
    <property type="term" value="F:branched-chain amino acid transmembrane transporter activity"/>
    <property type="evidence" value="ECO:0007669"/>
    <property type="project" value="TreeGrafter"/>
</dbReference>
<evidence type="ECO:0000259" key="7">
    <source>
        <dbReference type="PROSITE" id="PS50893"/>
    </source>
</evidence>
<evidence type="ECO:0000313" key="9">
    <source>
        <dbReference type="Proteomes" id="UP000246145"/>
    </source>
</evidence>
<dbReference type="InterPro" id="IPR003439">
    <property type="entry name" value="ABC_transporter-like_ATP-bd"/>
</dbReference>
<keyword evidence="3" id="KW-0472">Membrane</keyword>
<evidence type="ECO:0000256" key="4">
    <source>
        <dbReference type="ARBA" id="ARBA00022741"/>
    </source>
</evidence>
<dbReference type="PROSITE" id="PS50893">
    <property type="entry name" value="ABC_TRANSPORTER_2"/>
    <property type="match status" value="1"/>
</dbReference>
<keyword evidence="2" id="KW-0813">Transport</keyword>
<dbReference type="OrthoDB" id="9776369at2"/>
<dbReference type="PANTHER" id="PTHR43820:SF2">
    <property type="entry name" value="ABC TRANSPORTER ATP-BINDING PROTEIN"/>
    <property type="match status" value="1"/>
</dbReference>
<dbReference type="STRING" id="1231391.GCA_000308195_01094"/>
<evidence type="ECO:0000256" key="6">
    <source>
        <dbReference type="ARBA" id="ARBA00022970"/>
    </source>
</evidence>
<evidence type="ECO:0000256" key="5">
    <source>
        <dbReference type="ARBA" id="ARBA00022840"/>
    </source>
</evidence>
<reference evidence="8 9" key="1">
    <citation type="submission" date="2018-04" db="EMBL/GenBank/DDBJ databases">
        <title>Genomic Encyclopedia of Type Strains, Phase IV (KMG-IV): sequencing the most valuable type-strain genomes for metagenomic binning, comparative biology and taxonomic classification.</title>
        <authorList>
            <person name="Goeker M."/>
        </authorList>
    </citation>
    <scope>NUCLEOTIDE SEQUENCE [LARGE SCALE GENOMIC DNA]</scope>
    <source>
        <strain evidence="8 9">DSM 10065</strain>
    </source>
</reference>
<evidence type="ECO:0000256" key="3">
    <source>
        <dbReference type="ARBA" id="ARBA00022475"/>
    </source>
</evidence>
<accession>A0A2U1CJK2</accession>
<keyword evidence="4" id="KW-0547">Nucleotide-binding</keyword>
<gene>
    <name evidence="8" type="ORF">C7440_2723</name>
</gene>
<dbReference type="SMART" id="SM00382">
    <property type="entry name" value="AAA"/>
    <property type="match status" value="1"/>
</dbReference>
<dbReference type="Gene3D" id="3.40.50.300">
    <property type="entry name" value="P-loop containing nucleotide triphosphate hydrolases"/>
    <property type="match status" value="1"/>
</dbReference>
<protein>
    <submittedName>
        <fullName evidence="8">Branched-chain amino acid transport system ATP-binding protein</fullName>
    </submittedName>
</protein>
<dbReference type="GO" id="GO:0016887">
    <property type="term" value="F:ATP hydrolysis activity"/>
    <property type="evidence" value="ECO:0007669"/>
    <property type="project" value="InterPro"/>
</dbReference>
<dbReference type="InterPro" id="IPR003593">
    <property type="entry name" value="AAA+_ATPase"/>
</dbReference>
<keyword evidence="3" id="KW-1003">Cell membrane</keyword>
<dbReference type="InterPro" id="IPR027417">
    <property type="entry name" value="P-loop_NTPase"/>
</dbReference>
<evidence type="ECO:0000256" key="1">
    <source>
        <dbReference type="ARBA" id="ARBA00005417"/>
    </source>
</evidence>
<evidence type="ECO:0000313" key="8">
    <source>
        <dbReference type="EMBL" id="PVY61173.1"/>
    </source>
</evidence>
<dbReference type="PANTHER" id="PTHR43820">
    <property type="entry name" value="HIGH-AFFINITY BRANCHED-CHAIN AMINO ACID TRANSPORT ATP-BINDING PROTEIN LIVF"/>
    <property type="match status" value="1"/>
</dbReference>
<sequence>MNSEQARPAAAPQPPLLQLNSVETSYGDSKVLFGVNLEIEAGQCVALLGRNGMGKSTTVKTIMGLQPCMQGHVKLRGSSLNRLRPHQIAHAGIGLVPEGRRVFPNLSVRENLVATARQSGRAGPAWSLGDIYALFPRLQEREHHLGCNLSGGEQQMLAIGRALMTNPELLILDEATEGLAPIVRKDIWRCIVLLKSRGLALLVIDKNLSALMRVADRHYILEKGVVVWSGASEELHANPDLVHHYIGM</sequence>
<comment type="similarity">
    <text evidence="1">Belongs to the ABC transporter superfamily.</text>
</comment>
<dbReference type="Proteomes" id="UP000246145">
    <property type="component" value="Unassembled WGS sequence"/>
</dbReference>
<dbReference type="RefSeq" id="WP_017523463.1">
    <property type="nucleotide sequence ID" value="NZ_JACCEX010000004.1"/>
</dbReference>
<name>A0A2U1CJK2_9BURK</name>
<keyword evidence="9" id="KW-1185">Reference proteome</keyword>
<dbReference type="CDD" id="cd03224">
    <property type="entry name" value="ABC_TM1139_LivF_branched"/>
    <property type="match status" value="1"/>
</dbReference>
<organism evidence="8 9">
    <name type="scientific">Pusillimonas noertemannii</name>
    <dbReference type="NCBI Taxonomy" id="305977"/>
    <lineage>
        <taxon>Bacteria</taxon>
        <taxon>Pseudomonadati</taxon>
        <taxon>Pseudomonadota</taxon>
        <taxon>Betaproteobacteria</taxon>
        <taxon>Burkholderiales</taxon>
        <taxon>Alcaligenaceae</taxon>
        <taxon>Pusillimonas</taxon>
    </lineage>
</organism>
<dbReference type="AlphaFoldDB" id="A0A2U1CJK2"/>
<evidence type="ECO:0000256" key="2">
    <source>
        <dbReference type="ARBA" id="ARBA00022448"/>
    </source>
</evidence>